<feature type="domain" description="NTP pyrophosphohydrolase MazG-like" evidence="1">
    <location>
        <begin position="40"/>
        <end position="112"/>
    </location>
</feature>
<accession>A0A1W1H983</accession>
<dbReference type="NCBIfam" id="TIGR00444">
    <property type="entry name" value="mazG"/>
    <property type="match status" value="1"/>
</dbReference>
<dbReference type="GO" id="GO:0046061">
    <property type="term" value="P:dATP catabolic process"/>
    <property type="evidence" value="ECO:0007669"/>
    <property type="project" value="TreeGrafter"/>
</dbReference>
<keyword evidence="2" id="KW-0808">Transferase</keyword>
<evidence type="ECO:0000259" key="1">
    <source>
        <dbReference type="Pfam" id="PF03819"/>
    </source>
</evidence>
<keyword evidence="2" id="KW-0489">Methyltransferase</keyword>
<dbReference type="CDD" id="cd11528">
    <property type="entry name" value="NTP-PPase_MazG_Nterm"/>
    <property type="match status" value="1"/>
</dbReference>
<dbReference type="CDD" id="cd11529">
    <property type="entry name" value="NTP-PPase_MazG_Cterm"/>
    <property type="match status" value="1"/>
</dbReference>
<dbReference type="InterPro" id="IPR004518">
    <property type="entry name" value="MazG-like_dom"/>
</dbReference>
<dbReference type="Gene3D" id="1.10.287.1080">
    <property type="entry name" value="MazG-like"/>
    <property type="match status" value="2"/>
</dbReference>
<dbReference type="SUPFAM" id="SSF101386">
    <property type="entry name" value="all-alpha NTP pyrophosphatases"/>
    <property type="match status" value="2"/>
</dbReference>
<dbReference type="InterPro" id="IPR048015">
    <property type="entry name" value="NTP-PPase_MazG-like_N"/>
</dbReference>
<dbReference type="GO" id="GO:0046081">
    <property type="term" value="P:dUTP catabolic process"/>
    <property type="evidence" value="ECO:0007669"/>
    <property type="project" value="TreeGrafter"/>
</dbReference>
<dbReference type="FunFam" id="1.10.287.1080:FF:000001">
    <property type="entry name" value="Nucleoside triphosphate pyrophosphohydrolase"/>
    <property type="match status" value="1"/>
</dbReference>
<dbReference type="STRING" id="1246637.MTBBW1_1670038"/>
<evidence type="ECO:0000313" key="2">
    <source>
        <dbReference type="EMBL" id="SLM29022.1"/>
    </source>
</evidence>
<dbReference type="GO" id="GO:0046076">
    <property type="term" value="P:dTTP catabolic process"/>
    <property type="evidence" value="ECO:0007669"/>
    <property type="project" value="TreeGrafter"/>
</dbReference>
<protein>
    <submittedName>
        <fullName evidence="2">Tetrapyrrole methylase family protein (MazG family protein)</fullName>
    </submittedName>
</protein>
<dbReference type="InterPro" id="IPR011551">
    <property type="entry name" value="NTP_PyrPHydrolase_MazG"/>
</dbReference>
<dbReference type="PANTHER" id="PTHR30522">
    <property type="entry name" value="NUCLEOSIDE TRIPHOSPHATE PYROPHOSPHOHYDROLASE"/>
    <property type="match status" value="1"/>
</dbReference>
<dbReference type="GO" id="GO:0008168">
    <property type="term" value="F:methyltransferase activity"/>
    <property type="evidence" value="ECO:0007669"/>
    <property type="project" value="UniProtKB-KW"/>
</dbReference>
<dbReference type="RefSeq" id="WP_245809461.1">
    <property type="nucleotide sequence ID" value="NZ_LT828551.1"/>
</dbReference>
<feature type="domain" description="NTP pyrophosphohydrolase MazG-like" evidence="1">
    <location>
        <begin position="182"/>
        <end position="240"/>
    </location>
</feature>
<sequence length="274" mass="31694">MQQICDEKQKSDDKMGNLNTIIEIIQRLRGENGCPWDRKQTPKTMWKCLAEEMYELLSAIEGDEPEEICDELGDVLFQLVFIAEIYREKGTFDIGKSIAKSAAKMIRRHPHIYGDKTLKNEQELWNRWERIKNEEKKEAGKKKPESLLDSVPAGMPSLMRAYKVSERAVRAGFDWKDMEEVTTKAFEEWKEFADALENGKSEDIAMEFGDILFTLTNVARLAGVHPEVALAGSTEKFEKRFRYMEHQLGINGQSLKDVPRQELEVLWDMAKKNI</sequence>
<reference evidence="2 3" key="1">
    <citation type="submission" date="2017-03" db="EMBL/GenBank/DDBJ databases">
        <authorList>
            <person name="Afonso C.L."/>
            <person name="Miller P.J."/>
            <person name="Scott M.A."/>
            <person name="Spackman E."/>
            <person name="Goraichik I."/>
            <person name="Dimitrov K.M."/>
            <person name="Suarez D.L."/>
            <person name="Swayne D.E."/>
        </authorList>
    </citation>
    <scope>NUCLEOTIDE SEQUENCE [LARGE SCALE GENOMIC DNA]</scope>
    <source>
        <strain evidence="2">PRJEB14757</strain>
    </source>
</reference>
<dbReference type="InterPro" id="IPR048011">
    <property type="entry name" value="NTP-PPase_MazG-like_C"/>
</dbReference>
<dbReference type="Pfam" id="PF03819">
    <property type="entry name" value="MazG"/>
    <property type="match status" value="2"/>
</dbReference>
<dbReference type="GO" id="GO:0006203">
    <property type="term" value="P:dGTP catabolic process"/>
    <property type="evidence" value="ECO:0007669"/>
    <property type="project" value="TreeGrafter"/>
</dbReference>
<dbReference type="GO" id="GO:0047429">
    <property type="term" value="F:nucleoside triphosphate diphosphatase activity"/>
    <property type="evidence" value="ECO:0007669"/>
    <property type="project" value="InterPro"/>
</dbReference>
<dbReference type="PANTHER" id="PTHR30522:SF0">
    <property type="entry name" value="NUCLEOSIDE TRIPHOSPHATE PYROPHOSPHOHYDROLASE"/>
    <property type="match status" value="1"/>
</dbReference>
<keyword evidence="3" id="KW-1185">Reference proteome</keyword>
<dbReference type="Proteomes" id="UP000191931">
    <property type="component" value="Unassembled WGS sequence"/>
</dbReference>
<dbReference type="GO" id="GO:0006950">
    <property type="term" value="P:response to stress"/>
    <property type="evidence" value="ECO:0007669"/>
    <property type="project" value="UniProtKB-ARBA"/>
</dbReference>
<name>A0A1W1H983_9BACT</name>
<gene>
    <name evidence="2" type="ORF">MTBBW1_1670038</name>
</gene>
<dbReference type="GO" id="GO:0032259">
    <property type="term" value="P:methylation"/>
    <property type="evidence" value="ECO:0007669"/>
    <property type="project" value="UniProtKB-KW"/>
</dbReference>
<dbReference type="EMBL" id="FWEV01000076">
    <property type="protein sequence ID" value="SLM29022.1"/>
    <property type="molecule type" value="Genomic_DNA"/>
</dbReference>
<dbReference type="GO" id="GO:0046047">
    <property type="term" value="P:TTP catabolic process"/>
    <property type="evidence" value="ECO:0007669"/>
    <property type="project" value="TreeGrafter"/>
</dbReference>
<proteinExistence type="predicted"/>
<dbReference type="NCBIfam" id="NF007113">
    <property type="entry name" value="PRK09562.1"/>
    <property type="match status" value="1"/>
</dbReference>
<organism evidence="2 3">
    <name type="scientific">Desulfamplus magnetovallimortis</name>
    <dbReference type="NCBI Taxonomy" id="1246637"/>
    <lineage>
        <taxon>Bacteria</taxon>
        <taxon>Pseudomonadati</taxon>
        <taxon>Thermodesulfobacteriota</taxon>
        <taxon>Desulfobacteria</taxon>
        <taxon>Desulfobacterales</taxon>
        <taxon>Desulfobacteraceae</taxon>
        <taxon>Desulfamplus</taxon>
    </lineage>
</organism>
<dbReference type="GO" id="GO:0046052">
    <property type="term" value="P:UTP catabolic process"/>
    <property type="evidence" value="ECO:0007669"/>
    <property type="project" value="TreeGrafter"/>
</dbReference>
<dbReference type="AlphaFoldDB" id="A0A1W1H983"/>
<evidence type="ECO:0000313" key="3">
    <source>
        <dbReference type="Proteomes" id="UP000191931"/>
    </source>
</evidence>